<keyword evidence="1" id="KW-0813">Transport</keyword>
<dbReference type="GO" id="GO:0046872">
    <property type="term" value="F:metal ion binding"/>
    <property type="evidence" value="ECO:0007669"/>
    <property type="project" value="UniProtKB-KW"/>
</dbReference>
<gene>
    <name evidence="10" type="ORF">SAMN04488105_11749</name>
</gene>
<dbReference type="InterPro" id="IPR036909">
    <property type="entry name" value="Cyt_c-like_dom_sf"/>
</dbReference>
<evidence type="ECO:0000256" key="3">
    <source>
        <dbReference type="ARBA" id="ARBA00022723"/>
    </source>
</evidence>
<evidence type="ECO:0000256" key="7">
    <source>
        <dbReference type="SAM" id="MobiDB-lite"/>
    </source>
</evidence>
<evidence type="ECO:0000256" key="4">
    <source>
        <dbReference type="ARBA" id="ARBA00022982"/>
    </source>
</evidence>
<feature type="domain" description="Cytochrome c" evidence="9">
    <location>
        <begin position="264"/>
        <end position="354"/>
    </location>
</feature>
<dbReference type="Pfam" id="PF00034">
    <property type="entry name" value="Cytochrom_C"/>
    <property type="match status" value="1"/>
</dbReference>
<keyword evidence="5 6" id="KW-0408">Iron</keyword>
<protein>
    <submittedName>
        <fullName evidence="10">Cytochrome c553</fullName>
    </submittedName>
</protein>
<dbReference type="GO" id="GO:0009055">
    <property type="term" value="F:electron transfer activity"/>
    <property type="evidence" value="ECO:0007669"/>
    <property type="project" value="InterPro"/>
</dbReference>
<dbReference type="GO" id="GO:0020037">
    <property type="term" value="F:heme binding"/>
    <property type="evidence" value="ECO:0007669"/>
    <property type="project" value="InterPro"/>
</dbReference>
<keyword evidence="8" id="KW-0472">Membrane</keyword>
<keyword evidence="11" id="KW-1185">Reference proteome</keyword>
<proteinExistence type="predicted"/>
<evidence type="ECO:0000256" key="5">
    <source>
        <dbReference type="ARBA" id="ARBA00023004"/>
    </source>
</evidence>
<name>A0A1G7K6A0_9RHOB</name>
<dbReference type="InterPro" id="IPR009056">
    <property type="entry name" value="Cyt_c-like_dom"/>
</dbReference>
<dbReference type="OrthoDB" id="9773456at2"/>
<keyword evidence="2 6" id="KW-0349">Heme</keyword>
<evidence type="ECO:0000256" key="6">
    <source>
        <dbReference type="PROSITE-ProRule" id="PRU00433"/>
    </source>
</evidence>
<evidence type="ECO:0000313" key="10">
    <source>
        <dbReference type="EMBL" id="SDF32379.1"/>
    </source>
</evidence>
<sequence>MSLKDLIRKLRPDEIHWPTVGRTLGVLALLGGLGGGAVVAFGLFNVSARAGHLPGVSWVLHTTFRNSVAFRAHAEPPETLDDAGMVALGARHYDSACRHCHAAPGAERSATVRSMNPEPPHITEAVQHWEPDEFHWIVKEGVKMSGMPHWPATRDDDVWPVVAFLTRVGEMSGDDYARLTEKPDGRYCAMCHGAEGVSGNPNIPRLDILSETYIRDTLHAYREGRRDSGIMAEAMSQVPAEAIDRLAAGLAESAPSGEQAPSDDLAQRGRALAAAGGDTEVPACRACHGPWSEPLNPAFPSLSGQYAPYLEQQLRLWRDGNRGGTEVSELMHHAARALDDDEIAALASYYAGLAPAELDDTSD</sequence>
<evidence type="ECO:0000256" key="8">
    <source>
        <dbReference type="SAM" id="Phobius"/>
    </source>
</evidence>
<dbReference type="PANTHER" id="PTHR33751:SF9">
    <property type="entry name" value="CYTOCHROME C4"/>
    <property type="match status" value="1"/>
</dbReference>
<keyword evidence="4" id="KW-0249">Electron transport</keyword>
<keyword evidence="8" id="KW-0812">Transmembrane</keyword>
<dbReference type="STRING" id="282683.SAMN04488105_11749"/>
<dbReference type="SUPFAM" id="SSF46626">
    <property type="entry name" value="Cytochrome c"/>
    <property type="match status" value="3"/>
</dbReference>
<dbReference type="Proteomes" id="UP000198994">
    <property type="component" value="Unassembled WGS sequence"/>
</dbReference>
<dbReference type="Gene3D" id="1.10.760.10">
    <property type="entry name" value="Cytochrome c-like domain"/>
    <property type="match status" value="3"/>
</dbReference>
<dbReference type="EMBL" id="FNAV01000017">
    <property type="protein sequence ID" value="SDF32379.1"/>
    <property type="molecule type" value="Genomic_DNA"/>
</dbReference>
<feature type="region of interest" description="Disordered" evidence="7">
    <location>
        <begin position="252"/>
        <end position="273"/>
    </location>
</feature>
<reference evidence="11" key="1">
    <citation type="submission" date="2016-10" db="EMBL/GenBank/DDBJ databases">
        <authorList>
            <person name="Varghese N."/>
            <person name="Submissions S."/>
        </authorList>
    </citation>
    <scope>NUCLEOTIDE SEQUENCE [LARGE SCALE GENOMIC DNA]</scope>
    <source>
        <strain evidence="11">DSM 10146</strain>
    </source>
</reference>
<keyword evidence="8" id="KW-1133">Transmembrane helix</keyword>
<evidence type="ECO:0000256" key="2">
    <source>
        <dbReference type="ARBA" id="ARBA00022617"/>
    </source>
</evidence>
<keyword evidence="3 6" id="KW-0479">Metal-binding</keyword>
<dbReference type="AlphaFoldDB" id="A0A1G7K6A0"/>
<accession>A0A1G7K6A0</accession>
<feature type="transmembrane region" description="Helical" evidence="8">
    <location>
        <begin position="20"/>
        <end position="44"/>
    </location>
</feature>
<dbReference type="RefSeq" id="WP_089962912.1">
    <property type="nucleotide sequence ID" value="NZ_FNAV01000017.1"/>
</dbReference>
<evidence type="ECO:0000313" key="11">
    <source>
        <dbReference type="Proteomes" id="UP000198994"/>
    </source>
</evidence>
<evidence type="ECO:0000259" key="9">
    <source>
        <dbReference type="PROSITE" id="PS51007"/>
    </source>
</evidence>
<dbReference type="Pfam" id="PF13442">
    <property type="entry name" value="Cytochrome_CBB3"/>
    <property type="match status" value="1"/>
</dbReference>
<organism evidence="10 11">
    <name type="scientific">Salipiger thiooxidans</name>
    <dbReference type="NCBI Taxonomy" id="282683"/>
    <lineage>
        <taxon>Bacteria</taxon>
        <taxon>Pseudomonadati</taxon>
        <taxon>Pseudomonadota</taxon>
        <taxon>Alphaproteobacteria</taxon>
        <taxon>Rhodobacterales</taxon>
        <taxon>Roseobacteraceae</taxon>
        <taxon>Salipiger</taxon>
    </lineage>
</organism>
<evidence type="ECO:0000256" key="1">
    <source>
        <dbReference type="ARBA" id="ARBA00022448"/>
    </source>
</evidence>
<dbReference type="PANTHER" id="PTHR33751">
    <property type="entry name" value="CBB3-TYPE CYTOCHROME C OXIDASE SUBUNIT FIXP"/>
    <property type="match status" value="1"/>
</dbReference>
<dbReference type="InterPro" id="IPR050597">
    <property type="entry name" value="Cytochrome_c_Oxidase_Subunit"/>
</dbReference>
<dbReference type="PROSITE" id="PS51007">
    <property type="entry name" value="CYTC"/>
    <property type="match status" value="1"/>
</dbReference>